<reference evidence="2 3" key="1">
    <citation type="submission" date="2016-12" db="EMBL/GenBank/DDBJ databases">
        <title>Domibacillus antri genome sequencing.</title>
        <authorList>
            <person name="Verma A."/>
            <person name="Krishnamurthi S."/>
        </authorList>
    </citation>
    <scope>NUCLEOTIDE SEQUENCE [LARGE SCALE GENOMIC DNA]</scope>
    <source>
        <strain evidence="2 3">XD80</strain>
    </source>
</reference>
<dbReference type="STRING" id="1714264.BTO30_14415"/>
<dbReference type="AlphaFoldDB" id="A0A1Q8Q2E4"/>
<feature type="transmembrane region" description="Helical" evidence="1">
    <location>
        <begin position="20"/>
        <end position="41"/>
    </location>
</feature>
<keyword evidence="1" id="KW-0812">Transmembrane</keyword>
<proteinExistence type="predicted"/>
<evidence type="ECO:0000313" key="3">
    <source>
        <dbReference type="Proteomes" id="UP000185568"/>
    </source>
</evidence>
<keyword evidence="1" id="KW-1133">Transmembrane helix</keyword>
<feature type="transmembrane region" description="Helical" evidence="1">
    <location>
        <begin position="62"/>
        <end position="79"/>
    </location>
</feature>
<keyword evidence="3" id="KW-1185">Reference proteome</keyword>
<evidence type="ECO:0000313" key="2">
    <source>
        <dbReference type="EMBL" id="OLN21519.1"/>
    </source>
</evidence>
<comment type="caution">
    <text evidence="2">The sequence shown here is derived from an EMBL/GenBank/DDBJ whole genome shotgun (WGS) entry which is preliminary data.</text>
</comment>
<name>A0A1Q8Q2E4_9BACI</name>
<keyword evidence="1" id="KW-0472">Membrane</keyword>
<gene>
    <name evidence="2" type="ORF">BTO30_14415</name>
</gene>
<dbReference type="EMBL" id="MSDU01000041">
    <property type="protein sequence ID" value="OLN21519.1"/>
    <property type="molecule type" value="Genomic_DNA"/>
</dbReference>
<accession>A0A1Q8Q2E4</accession>
<dbReference type="Proteomes" id="UP000185568">
    <property type="component" value="Unassembled WGS sequence"/>
</dbReference>
<sequence length="83" mass="9690">MLIFYYDLIFLFTKLSVLSYGTNFIFFITFLIFQTTNFYGAKSKKLYGQSLLLTCRTASIKTLFSSSNFFILFSVTFMGDNDY</sequence>
<protein>
    <submittedName>
        <fullName evidence="2">Uncharacterized protein</fullName>
    </submittedName>
</protein>
<evidence type="ECO:0000256" key="1">
    <source>
        <dbReference type="SAM" id="Phobius"/>
    </source>
</evidence>
<organism evidence="2 3">
    <name type="scientific">Domibacillus antri</name>
    <dbReference type="NCBI Taxonomy" id="1714264"/>
    <lineage>
        <taxon>Bacteria</taxon>
        <taxon>Bacillati</taxon>
        <taxon>Bacillota</taxon>
        <taxon>Bacilli</taxon>
        <taxon>Bacillales</taxon>
        <taxon>Bacillaceae</taxon>
        <taxon>Domibacillus</taxon>
    </lineage>
</organism>